<feature type="coiled-coil region" evidence="8">
    <location>
        <begin position="476"/>
        <end position="510"/>
    </location>
</feature>
<keyword evidence="5" id="KW-0067">ATP-binding</keyword>
<feature type="domain" description="ATP-grasp" evidence="10">
    <location>
        <begin position="86"/>
        <end position="338"/>
    </location>
</feature>
<evidence type="ECO:0000259" key="10">
    <source>
        <dbReference type="PROSITE" id="PS50975"/>
    </source>
</evidence>
<dbReference type="Gene3D" id="3.30.70.100">
    <property type="match status" value="1"/>
</dbReference>
<dbReference type="STRING" id="237679.SAMN04488072_112109"/>
<keyword evidence="5" id="KW-0547">Nucleotide-binding</keyword>
<evidence type="ECO:0000256" key="7">
    <source>
        <dbReference type="RuleBase" id="RU004168"/>
    </source>
</evidence>
<evidence type="ECO:0000256" key="6">
    <source>
        <dbReference type="PROSITE-ProRule" id="PRU00520"/>
    </source>
</evidence>
<feature type="region of interest" description="Disordered" evidence="9">
    <location>
        <begin position="74"/>
        <end position="103"/>
    </location>
</feature>
<dbReference type="InterPro" id="IPR036046">
    <property type="entry name" value="Acylphosphatase-like_dom_sf"/>
</dbReference>
<evidence type="ECO:0000256" key="2">
    <source>
        <dbReference type="ARBA" id="ARBA00012150"/>
    </source>
</evidence>
<evidence type="ECO:0000313" key="12">
    <source>
        <dbReference type="EMBL" id="SFB27405.1"/>
    </source>
</evidence>
<name>A0A1I0ZP22_9BACI</name>
<gene>
    <name evidence="12" type="ORF">SAMN04488072_112109</name>
</gene>
<dbReference type="PROSITE" id="PS51160">
    <property type="entry name" value="ACYLPHOSPHATASE_3"/>
    <property type="match status" value="1"/>
</dbReference>
<feature type="active site" evidence="6">
    <location>
        <position position="417"/>
    </location>
</feature>
<evidence type="ECO:0000256" key="4">
    <source>
        <dbReference type="ARBA" id="ARBA00047645"/>
    </source>
</evidence>
<keyword evidence="13" id="KW-1185">Reference proteome</keyword>
<comment type="catalytic activity">
    <reaction evidence="4 6">
        <text>an acyl phosphate + H2O = a carboxylate + phosphate + H(+)</text>
        <dbReference type="Rhea" id="RHEA:14965"/>
        <dbReference type="ChEBI" id="CHEBI:15377"/>
        <dbReference type="ChEBI" id="CHEBI:15378"/>
        <dbReference type="ChEBI" id="CHEBI:29067"/>
        <dbReference type="ChEBI" id="CHEBI:43474"/>
        <dbReference type="ChEBI" id="CHEBI:59918"/>
        <dbReference type="EC" id="3.6.1.7"/>
    </reaction>
</comment>
<dbReference type="Gene3D" id="3.30.470.20">
    <property type="entry name" value="ATP-grasp fold, B domain"/>
    <property type="match status" value="2"/>
</dbReference>
<dbReference type="OrthoDB" id="9803907at2"/>
<dbReference type="GO" id="GO:0009432">
    <property type="term" value="P:SOS response"/>
    <property type="evidence" value="ECO:0007669"/>
    <property type="project" value="TreeGrafter"/>
</dbReference>
<protein>
    <recommendedName>
        <fullName evidence="3 6">acylphosphatase</fullName>
        <ecNumber evidence="2 6">3.6.1.7</ecNumber>
    </recommendedName>
</protein>
<feature type="domain" description="Acylphosphatase-like" evidence="11">
    <location>
        <begin position="384"/>
        <end position="471"/>
    </location>
</feature>
<dbReference type="GO" id="GO:0018169">
    <property type="term" value="F:ribosomal S6-glutamic acid ligase activity"/>
    <property type="evidence" value="ECO:0007669"/>
    <property type="project" value="TreeGrafter"/>
</dbReference>
<dbReference type="InterPro" id="IPR017968">
    <property type="entry name" value="Acylphosphatase_CS"/>
</dbReference>
<dbReference type="EC" id="3.6.1.7" evidence="2 6"/>
<dbReference type="InterPro" id="IPR013651">
    <property type="entry name" value="ATP-grasp_RimK-type"/>
</dbReference>
<dbReference type="InterPro" id="IPR011761">
    <property type="entry name" value="ATP-grasp"/>
</dbReference>
<organism evidence="12 13">
    <name type="scientific">Lentibacillus halodurans</name>
    <dbReference type="NCBI Taxonomy" id="237679"/>
    <lineage>
        <taxon>Bacteria</taxon>
        <taxon>Bacillati</taxon>
        <taxon>Bacillota</taxon>
        <taxon>Bacilli</taxon>
        <taxon>Bacillales</taxon>
        <taxon>Bacillaceae</taxon>
        <taxon>Lentibacillus</taxon>
    </lineage>
</organism>
<sequence>MENSLSHLQKIVPESAYGANATMFSMALEGWRRGLKLKFFTKYVKKQVKIRYALSSKEREIIFQLSLAETVPKEARKTTRSKKNTKKALLDSNVPTPKGESFDKNNTDEEIISYAKTLGYPLVIKPTNASLGIGVVTGIHDEETLVDSVKDLRNNKGYKEMIVEQQVTGDDTRLFVVGDQVCSAFKRIPANVVGDGENTIEELIKTKNKERRLNPHLSKSQIKIDKKLKGYLDKRGFSLKTIPEKGERIFLNESTIASAGAETVEVTNDLTPESKKIAVAAAKSLTGLVVCGVDIMIDKKKGTNYVLELNSRPNLGGSLFPAEGEAKNISKYIIDYYFPESIPDKDISDHNNLYFDYESIEKILKRGVVKEAIVPSIPEDGLVFKQFKVFGKVQGVGFRNWVYKQAIGRKLNGYVQNLKDKSVLIVVAGSQKNVDQFSEVVLKHNTKKIKVEKVTEEEWLEPVKMGFEIIGKSGHTKSLKNKLNKERMKNKELTNELERTTKQLKKIKQSRSWKYTFPMRKIVRLINHK</sequence>
<dbReference type="SUPFAM" id="SSF56059">
    <property type="entry name" value="Glutathione synthetase ATP-binding domain-like"/>
    <property type="match status" value="1"/>
</dbReference>
<dbReference type="GO" id="GO:0005737">
    <property type="term" value="C:cytoplasm"/>
    <property type="evidence" value="ECO:0007669"/>
    <property type="project" value="TreeGrafter"/>
</dbReference>
<evidence type="ECO:0000259" key="11">
    <source>
        <dbReference type="PROSITE" id="PS51160"/>
    </source>
</evidence>
<dbReference type="EMBL" id="FOJW01000012">
    <property type="protein sequence ID" value="SFB27405.1"/>
    <property type="molecule type" value="Genomic_DNA"/>
</dbReference>
<dbReference type="PROSITE" id="PS00150">
    <property type="entry name" value="ACYLPHOSPHATASE_1"/>
    <property type="match status" value="1"/>
</dbReference>
<dbReference type="GO" id="GO:0046872">
    <property type="term" value="F:metal ion binding"/>
    <property type="evidence" value="ECO:0007669"/>
    <property type="project" value="InterPro"/>
</dbReference>
<proteinExistence type="inferred from homology"/>
<dbReference type="RefSeq" id="WP_090239842.1">
    <property type="nucleotide sequence ID" value="NZ_FOJW01000012.1"/>
</dbReference>
<evidence type="ECO:0000256" key="5">
    <source>
        <dbReference type="PROSITE-ProRule" id="PRU00409"/>
    </source>
</evidence>
<evidence type="ECO:0000256" key="3">
    <source>
        <dbReference type="ARBA" id="ARBA00015991"/>
    </source>
</evidence>
<dbReference type="Pfam" id="PF00708">
    <property type="entry name" value="Acylphosphatase"/>
    <property type="match status" value="1"/>
</dbReference>
<comment type="similarity">
    <text evidence="1 7">Belongs to the acylphosphatase family.</text>
</comment>
<keyword evidence="12" id="KW-0436">Ligase</keyword>
<dbReference type="SUPFAM" id="SSF54975">
    <property type="entry name" value="Acylphosphatase/BLUF domain-like"/>
    <property type="match status" value="1"/>
</dbReference>
<dbReference type="Proteomes" id="UP000198642">
    <property type="component" value="Unassembled WGS sequence"/>
</dbReference>
<dbReference type="InterPro" id="IPR001792">
    <property type="entry name" value="Acylphosphatase-like_dom"/>
</dbReference>
<dbReference type="PANTHER" id="PTHR21621">
    <property type="entry name" value="RIBOSOMAL PROTEIN S6 MODIFICATION PROTEIN"/>
    <property type="match status" value="1"/>
</dbReference>
<evidence type="ECO:0000256" key="9">
    <source>
        <dbReference type="SAM" id="MobiDB-lite"/>
    </source>
</evidence>
<evidence type="ECO:0000256" key="1">
    <source>
        <dbReference type="ARBA" id="ARBA00005614"/>
    </source>
</evidence>
<dbReference type="GO" id="GO:0005524">
    <property type="term" value="F:ATP binding"/>
    <property type="evidence" value="ECO:0007669"/>
    <property type="project" value="UniProtKB-UniRule"/>
</dbReference>
<feature type="active site" evidence="6">
    <location>
        <position position="399"/>
    </location>
</feature>
<dbReference type="PROSITE" id="PS50975">
    <property type="entry name" value="ATP_GRASP"/>
    <property type="match status" value="1"/>
</dbReference>
<evidence type="ECO:0000256" key="8">
    <source>
        <dbReference type="SAM" id="Coils"/>
    </source>
</evidence>
<keyword evidence="6" id="KW-0378">Hydrolase</keyword>
<dbReference type="GO" id="GO:0003998">
    <property type="term" value="F:acylphosphatase activity"/>
    <property type="evidence" value="ECO:0007669"/>
    <property type="project" value="UniProtKB-EC"/>
</dbReference>
<dbReference type="Pfam" id="PF08443">
    <property type="entry name" value="RimK"/>
    <property type="match status" value="2"/>
</dbReference>
<dbReference type="AlphaFoldDB" id="A0A1I0ZP22"/>
<evidence type="ECO:0000313" key="13">
    <source>
        <dbReference type="Proteomes" id="UP000198642"/>
    </source>
</evidence>
<accession>A0A1I0ZP22</accession>
<keyword evidence="8" id="KW-0175">Coiled coil</keyword>
<dbReference type="PANTHER" id="PTHR21621:SF0">
    <property type="entry name" value="BETA-CITRYLGLUTAMATE SYNTHASE B-RELATED"/>
    <property type="match status" value="1"/>
</dbReference>
<reference evidence="12 13" key="1">
    <citation type="submission" date="2016-10" db="EMBL/GenBank/DDBJ databases">
        <authorList>
            <person name="de Groot N.N."/>
        </authorList>
    </citation>
    <scope>NUCLEOTIDE SEQUENCE [LARGE SCALE GENOMIC DNA]</scope>
    <source>
        <strain evidence="12 13">CGMCC 1.3702</strain>
    </source>
</reference>